<dbReference type="RefSeq" id="WP_124875227.1">
    <property type="nucleotide sequence ID" value="NZ_RQJO01000008.1"/>
</dbReference>
<dbReference type="Pfam" id="PF00072">
    <property type="entry name" value="Response_reg"/>
    <property type="match status" value="1"/>
</dbReference>
<accession>A0A3P1BTM3</accession>
<dbReference type="SUPFAM" id="SSF52172">
    <property type="entry name" value="CheY-like"/>
    <property type="match status" value="1"/>
</dbReference>
<dbReference type="Proteomes" id="UP000271925">
    <property type="component" value="Unassembled WGS sequence"/>
</dbReference>
<proteinExistence type="predicted"/>
<feature type="domain" description="Response regulatory" evidence="2">
    <location>
        <begin position="19"/>
        <end position="144"/>
    </location>
</feature>
<comment type="caution">
    <text evidence="3">The sequence shown here is derived from an EMBL/GenBank/DDBJ whole genome shotgun (WGS) entry which is preliminary data.</text>
</comment>
<organism evidence="3 4">
    <name type="scientific">Larkinella rosea</name>
    <dbReference type="NCBI Taxonomy" id="2025312"/>
    <lineage>
        <taxon>Bacteria</taxon>
        <taxon>Pseudomonadati</taxon>
        <taxon>Bacteroidota</taxon>
        <taxon>Cytophagia</taxon>
        <taxon>Cytophagales</taxon>
        <taxon>Spirosomataceae</taxon>
        <taxon>Larkinella</taxon>
    </lineage>
</organism>
<protein>
    <submittedName>
        <fullName evidence="3">Response regulator</fullName>
    </submittedName>
</protein>
<dbReference type="Gene3D" id="3.40.50.2300">
    <property type="match status" value="1"/>
</dbReference>
<dbReference type="InterPro" id="IPR052893">
    <property type="entry name" value="TCS_response_regulator"/>
</dbReference>
<dbReference type="PANTHER" id="PTHR44520">
    <property type="entry name" value="RESPONSE REGULATOR RCP1-RELATED"/>
    <property type="match status" value="1"/>
</dbReference>
<dbReference type="SMART" id="SM00448">
    <property type="entry name" value="REC"/>
    <property type="match status" value="1"/>
</dbReference>
<feature type="modified residue" description="4-aspartylphosphate" evidence="1">
    <location>
        <position position="76"/>
    </location>
</feature>
<reference evidence="3 4" key="1">
    <citation type="submission" date="2018-11" db="EMBL/GenBank/DDBJ databases">
        <authorList>
            <person name="Zhou Z."/>
            <person name="Wang G."/>
        </authorList>
    </citation>
    <scope>NUCLEOTIDE SEQUENCE [LARGE SCALE GENOMIC DNA]</scope>
    <source>
        <strain evidence="3 4">KCTC52004</strain>
    </source>
</reference>
<dbReference type="PROSITE" id="PS50110">
    <property type="entry name" value="RESPONSE_REGULATORY"/>
    <property type="match status" value="1"/>
</dbReference>
<dbReference type="EMBL" id="RQJO01000008">
    <property type="protein sequence ID" value="RRB04470.1"/>
    <property type="molecule type" value="Genomic_DNA"/>
</dbReference>
<evidence type="ECO:0000313" key="3">
    <source>
        <dbReference type="EMBL" id="RRB04470.1"/>
    </source>
</evidence>
<evidence type="ECO:0000259" key="2">
    <source>
        <dbReference type="PROSITE" id="PS50110"/>
    </source>
</evidence>
<dbReference type="InterPro" id="IPR011006">
    <property type="entry name" value="CheY-like_superfamily"/>
</dbReference>
<evidence type="ECO:0000256" key="1">
    <source>
        <dbReference type="PROSITE-ProRule" id="PRU00169"/>
    </source>
</evidence>
<evidence type="ECO:0000313" key="4">
    <source>
        <dbReference type="Proteomes" id="UP000271925"/>
    </source>
</evidence>
<dbReference type="PANTHER" id="PTHR44520:SF2">
    <property type="entry name" value="RESPONSE REGULATOR RCP1"/>
    <property type="match status" value="1"/>
</dbReference>
<name>A0A3P1BTM3_9BACT</name>
<sequence length="149" mass="17278">MKTMTDLHLFARNESDPISILVVEDNLNDQLILHYLLRKQIPGVLPVGATSVEQAITCLTNCHTQRFPLPVLILLDLYLPRRDDGWKLLRQLRAHPIYQHIPVVMVSSSTDLHDIEQSYSWGACKYMIKPVTLEEWEEMLQSIPQLFRT</sequence>
<dbReference type="InterPro" id="IPR001789">
    <property type="entry name" value="Sig_transdc_resp-reg_receiver"/>
</dbReference>
<dbReference type="AlphaFoldDB" id="A0A3P1BTM3"/>
<keyword evidence="4" id="KW-1185">Reference proteome</keyword>
<dbReference type="GO" id="GO:0000160">
    <property type="term" value="P:phosphorelay signal transduction system"/>
    <property type="evidence" value="ECO:0007669"/>
    <property type="project" value="InterPro"/>
</dbReference>
<gene>
    <name evidence="3" type="ORF">EHT25_13315</name>
</gene>
<dbReference type="OrthoDB" id="961772at2"/>
<keyword evidence="1" id="KW-0597">Phosphoprotein</keyword>